<protein>
    <submittedName>
        <fullName evidence="2">OLC1v1020003C1</fullName>
    </submittedName>
</protein>
<keyword evidence="1" id="KW-0472">Membrane</keyword>
<keyword evidence="1" id="KW-0812">Transmembrane</keyword>
<evidence type="ECO:0000313" key="3">
    <source>
        <dbReference type="Proteomes" id="UP001161247"/>
    </source>
</evidence>
<dbReference type="Proteomes" id="UP001161247">
    <property type="component" value="Chromosome 9"/>
</dbReference>
<evidence type="ECO:0000256" key="1">
    <source>
        <dbReference type="SAM" id="Phobius"/>
    </source>
</evidence>
<proteinExistence type="predicted"/>
<keyword evidence="3" id="KW-1185">Reference proteome</keyword>
<sequence length="137" mass="15524">MALIKLIMKERDCRHLSSRQLEYEEKLTVFNKSYQSSLVQATSPLSVKIPESFDARLNYLRRATMGTVNVGKHYVFYLLVLVFAVAMGLLMPVIVKFVLSHVPQDDDLDYVSSTPLLSVLGKIHHRCFPIGGNKRGI</sequence>
<organism evidence="2 3">
    <name type="scientific">Oldenlandia corymbosa var. corymbosa</name>
    <dbReference type="NCBI Taxonomy" id="529605"/>
    <lineage>
        <taxon>Eukaryota</taxon>
        <taxon>Viridiplantae</taxon>
        <taxon>Streptophyta</taxon>
        <taxon>Embryophyta</taxon>
        <taxon>Tracheophyta</taxon>
        <taxon>Spermatophyta</taxon>
        <taxon>Magnoliopsida</taxon>
        <taxon>eudicotyledons</taxon>
        <taxon>Gunneridae</taxon>
        <taxon>Pentapetalae</taxon>
        <taxon>asterids</taxon>
        <taxon>lamiids</taxon>
        <taxon>Gentianales</taxon>
        <taxon>Rubiaceae</taxon>
        <taxon>Rubioideae</taxon>
        <taxon>Spermacoceae</taxon>
        <taxon>Hedyotis-Oldenlandia complex</taxon>
        <taxon>Oldenlandia</taxon>
    </lineage>
</organism>
<reference evidence="2" key="1">
    <citation type="submission" date="2023-03" db="EMBL/GenBank/DDBJ databases">
        <authorList>
            <person name="Julca I."/>
        </authorList>
    </citation>
    <scope>NUCLEOTIDE SEQUENCE</scope>
</reference>
<dbReference type="EMBL" id="OX459126">
    <property type="protein sequence ID" value="CAI9118432.1"/>
    <property type="molecule type" value="Genomic_DNA"/>
</dbReference>
<accession>A0AAV1EFA4</accession>
<dbReference type="AlphaFoldDB" id="A0AAV1EFA4"/>
<feature type="transmembrane region" description="Helical" evidence="1">
    <location>
        <begin position="74"/>
        <end position="99"/>
    </location>
</feature>
<keyword evidence="1" id="KW-1133">Transmembrane helix</keyword>
<gene>
    <name evidence="2" type="ORF">OLC1_LOCUS24304</name>
</gene>
<evidence type="ECO:0000313" key="2">
    <source>
        <dbReference type="EMBL" id="CAI9118432.1"/>
    </source>
</evidence>
<name>A0AAV1EFA4_OLDCO</name>